<dbReference type="SUPFAM" id="SSF55021">
    <property type="entry name" value="ACT-like"/>
    <property type="match status" value="1"/>
</dbReference>
<evidence type="ECO:0000256" key="9">
    <source>
        <dbReference type="ARBA" id="ARBA00022840"/>
    </source>
</evidence>
<dbReference type="InterPro" id="IPR041740">
    <property type="entry name" value="AKii-LysC-BS"/>
</dbReference>
<dbReference type="Proteomes" id="UP001217485">
    <property type="component" value="Unassembled WGS sequence"/>
</dbReference>
<dbReference type="InterPro" id="IPR036393">
    <property type="entry name" value="AceGlu_kinase-like_sf"/>
</dbReference>
<feature type="domain" description="Aspartate/glutamate/uridylate kinase" evidence="15">
    <location>
        <begin position="29"/>
        <end position="254"/>
    </location>
</feature>
<comment type="catalytic activity">
    <reaction evidence="11 12">
        <text>L-aspartate + ATP = 4-phospho-L-aspartate + ADP</text>
        <dbReference type="Rhea" id="RHEA:23776"/>
        <dbReference type="ChEBI" id="CHEBI:29991"/>
        <dbReference type="ChEBI" id="CHEBI:30616"/>
        <dbReference type="ChEBI" id="CHEBI:57535"/>
        <dbReference type="ChEBI" id="CHEBI:456216"/>
        <dbReference type="EC" id="2.7.2.4"/>
    </reaction>
</comment>
<evidence type="ECO:0000256" key="13">
    <source>
        <dbReference type="RuleBase" id="RU004249"/>
    </source>
</evidence>
<comment type="pathway">
    <text evidence="2 13">Amino-acid biosynthesis; L-methionine biosynthesis via de novo pathway; L-homoserine from L-aspartate: step 1/3.</text>
</comment>
<dbReference type="NCBIfam" id="TIGR00657">
    <property type="entry name" value="asp_kinases"/>
    <property type="match status" value="1"/>
</dbReference>
<keyword evidence="6 12" id="KW-0808">Transferase</keyword>
<evidence type="ECO:0000256" key="8">
    <source>
        <dbReference type="ARBA" id="ARBA00022777"/>
    </source>
</evidence>
<dbReference type="InterPro" id="IPR005260">
    <property type="entry name" value="Asp_kin_monofn"/>
</dbReference>
<feature type="region of interest" description="Disordered" evidence="14">
    <location>
        <begin position="1"/>
        <end position="26"/>
    </location>
</feature>
<dbReference type="NCBIfam" id="NF005154">
    <property type="entry name" value="PRK06635.1-2"/>
    <property type="match status" value="1"/>
</dbReference>
<keyword evidence="17" id="KW-1185">Reference proteome</keyword>
<dbReference type="RefSeq" id="WP_272095203.1">
    <property type="nucleotide sequence ID" value="NZ_JAQNDK010000001.1"/>
</dbReference>
<comment type="pathway">
    <text evidence="3 13">Amino-acid biosynthesis; L-threonine biosynthesis; L-threonine from L-aspartate: step 1/5.</text>
</comment>
<sequence>MAEQPSNRAQQEGSPCEPGAPPARAGRPIIVQKYGGSSVADVDRIGKVAERVVAAKRAGNDVVVVVSAMGKTTDGLLALARQAASAAADPPRRELDMLLSTGERVSMALLSIAIQARGFEAISFTGSQSGILTNDRHFDARIIEVRPFRIEDELARGRIVIVAGYQGMSYRREITTLGRGGSDTTAVALAAALSAERCEIYSDVDGVYSADPRVVPDARHLPELDCAVLQEMAECGAKVVCAQAVEWARRSGVALYARSTFDTGPGARETVVRRFAPGSAPKALAARAIVAEGNVVLARAHGGLRLDEVLRAAGELGLGFRDLSFGHGGGALVIPLLNVPEWQGARRKLAALLPSLELVEGLAAVSVVGDGLSATAEPLARFVEVLGRAGIAPRFTVAGPLRLGALVDAADVAAAQRLLHASFVGG</sequence>
<dbReference type="InterPro" id="IPR018042">
    <property type="entry name" value="Aspartate_kinase_CS"/>
</dbReference>
<dbReference type="InterPro" id="IPR001341">
    <property type="entry name" value="Asp_kinase"/>
</dbReference>
<accession>A0ABT5BW59</accession>
<organism evidence="16 17">
    <name type="scientific">Sorangium atrum</name>
    <dbReference type="NCBI Taxonomy" id="2995308"/>
    <lineage>
        <taxon>Bacteria</taxon>
        <taxon>Pseudomonadati</taxon>
        <taxon>Myxococcota</taxon>
        <taxon>Polyangia</taxon>
        <taxon>Polyangiales</taxon>
        <taxon>Polyangiaceae</taxon>
        <taxon>Sorangium</taxon>
    </lineage>
</organism>
<evidence type="ECO:0000256" key="10">
    <source>
        <dbReference type="ARBA" id="ARBA00023154"/>
    </source>
</evidence>
<dbReference type="EMBL" id="JAQNDK010000001">
    <property type="protein sequence ID" value="MDC0678392.1"/>
    <property type="molecule type" value="Genomic_DNA"/>
</dbReference>
<evidence type="ECO:0000256" key="12">
    <source>
        <dbReference type="RuleBase" id="RU003448"/>
    </source>
</evidence>
<evidence type="ECO:0000259" key="15">
    <source>
        <dbReference type="Pfam" id="PF00696"/>
    </source>
</evidence>
<keyword evidence="5 13" id="KW-0028">Amino-acid biosynthesis</keyword>
<evidence type="ECO:0000256" key="2">
    <source>
        <dbReference type="ARBA" id="ARBA00004986"/>
    </source>
</evidence>
<evidence type="ECO:0000256" key="11">
    <source>
        <dbReference type="ARBA" id="ARBA00047872"/>
    </source>
</evidence>
<evidence type="ECO:0000256" key="5">
    <source>
        <dbReference type="ARBA" id="ARBA00022605"/>
    </source>
</evidence>
<proteinExistence type="inferred from homology"/>
<evidence type="ECO:0000313" key="16">
    <source>
        <dbReference type="EMBL" id="MDC0678392.1"/>
    </source>
</evidence>
<dbReference type="PROSITE" id="PS00324">
    <property type="entry name" value="ASPARTOKINASE"/>
    <property type="match status" value="1"/>
</dbReference>
<dbReference type="Gene3D" id="3.30.2130.10">
    <property type="entry name" value="VC0802-like"/>
    <property type="match status" value="1"/>
</dbReference>
<dbReference type="Gene3D" id="3.40.1160.10">
    <property type="entry name" value="Acetylglutamate kinase-like"/>
    <property type="match status" value="1"/>
</dbReference>
<dbReference type="InterPro" id="IPR001048">
    <property type="entry name" value="Asp/Glu/Uridylate_kinase"/>
</dbReference>
<dbReference type="PIRSF" id="PIRSF000726">
    <property type="entry name" value="Asp_kin"/>
    <property type="match status" value="1"/>
</dbReference>
<dbReference type="PANTHER" id="PTHR21499">
    <property type="entry name" value="ASPARTATE KINASE"/>
    <property type="match status" value="1"/>
</dbReference>
<evidence type="ECO:0000256" key="7">
    <source>
        <dbReference type="ARBA" id="ARBA00022741"/>
    </source>
</evidence>
<evidence type="ECO:0000313" key="17">
    <source>
        <dbReference type="Proteomes" id="UP001217485"/>
    </source>
</evidence>
<name>A0ABT5BW59_9BACT</name>
<dbReference type="InterPro" id="IPR045865">
    <property type="entry name" value="ACT-like_dom_sf"/>
</dbReference>
<reference evidence="16 17" key="1">
    <citation type="submission" date="2023-01" db="EMBL/GenBank/DDBJ databases">
        <title>Minimal conservation of predation-associated metabolite biosynthetic gene clusters underscores biosynthetic potential of Myxococcota including descriptions for ten novel species: Archangium lansinium sp. nov., Myxococcus landrumus sp. nov., Nannocystis bai.</title>
        <authorList>
            <person name="Ahearne A."/>
            <person name="Stevens C."/>
            <person name="Dowd S."/>
        </authorList>
    </citation>
    <scope>NUCLEOTIDE SEQUENCE [LARGE SCALE GENOMIC DNA]</scope>
    <source>
        <strain evidence="16 17">WIWO2</strain>
    </source>
</reference>
<gene>
    <name evidence="16" type="ORF">POL72_11670</name>
</gene>
<protein>
    <recommendedName>
        <fullName evidence="12">Aspartokinase</fullName>
        <ecNumber evidence="12">2.7.2.4</ecNumber>
    </recommendedName>
</protein>
<comment type="caution">
    <text evidence="16">The sequence shown here is derived from an EMBL/GenBank/DDBJ whole genome shotgun (WGS) entry which is preliminary data.</text>
</comment>
<evidence type="ECO:0000256" key="4">
    <source>
        <dbReference type="ARBA" id="ARBA00010122"/>
    </source>
</evidence>
<dbReference type="SUPFAM" id="SSF53633">
    <property type="entry name" value="Carbamate kinase-like"/>
    <property type="match status" value="1"/>
</dbReference>
<comment type="pathway">
    <text evidence="1 13">Amino-acid biosynthesis; L-lysine biosynthesis via DAP pathway; (S)-tetrahydrodipicolinate from L-aspartate: step 1/4.</text>
</comment>
<dbReference type="Pfam" id="PF00696">
    <property type="entry name" value="AA_kinase"/>
    <property type="match status" value="1"/>
</dbReference>
<dbReference type="PANTHER" id="PTHR21499:SF3">
    <property type="entry name" value="ASPARTOKINASE"/>
    <property type="match status" value="1"/>
</dbReference>
<dbReference type="CDD" id="cd04261">
    <property type="entry name" value="AAK_AKii-LysC-BS"/>
    <property type="match status" value="1"/>
</dbReference>
<dbReference type="GO" id="GO:0004072">
    <property type="term" value="F:aspartate kinase activity"/>
    <property type="evidence" value="ECO:0007669"/>
    <property type="project" value="UniProtKB-EC"/>
</dbReference>
<keyword evidence="9" id="KW-0067">ATP-binding</keyword>
<evidence type="ECO:0000256" key="1">
    <source>
        <dbReference type="ARBA" id="ARBA00004766"/>
    </source>
</evidence>
<feature type="compositionally biased region" description="Polar residues" evidence="14">
    <location>
        <begin position="1"/>
        <end position="13"/>
    </location>
</feature>
<evidence type="ECO:0000256" key="3">
    <source>
        <dbReference type="ARBA" id="ARBA00005139"/>
    </source>
</evidence>
<keyword evidence="8 12" id="KW-0418">Kinase</keyword>
<comment type="similarity">
    <text evidence="4 12">Belongs to the aspartokinase family.</text>
</comment>
<keyword evidence="7" id="KW-0547">Nucleotide-binding</keyword>
<evidence type="ECO:0000256" key="14">
    <source>
        <dbReference type="SAM" id="MobiDB-lite"/>
    </source>
</evidence>
<dbReference type="EC" id="2.7.2.4" evidence="12"/>
<keyword evidence="10" id="KW-0457">Lysine biosynthesis</keyword>
<evidence type="ECO:0000256" key="6">
    <source>
        <dbReference type="ARBA" id="ARBA00022679"/>
    </source>
</evidence>